<organism evidence="5 6">
    <name type="scientific">Gordonia rhizosphera NBRC 16068</name>
    <dbReference type="NCBI Taxonomy" id="1108045"/>
    <lineage>
        <taxon>Bacteria</taxon>
        <taxon>Bacillati</taxon>
        <taxon>Actinomycetota</taxon>
        <taxon>Actinomycetes</taxon>
        <taxon>Mycobacteriales</taxon>
        <taxon>Gordoniaceae</taxon>
        <taxon>Gordonia</taxon>
    </lineage>
</organism>
<dbReference type="GO" id="GO:0016020">
    <property type="term" value="C:membrane"/>
    <property type="evidence" value="ECO:0007669"/>
    <property type="project" value="TreeGrafter"/>
</dbReference>
<dbReference type="GO" id="GO:0016491">
    <property type="term" value="F:oxidoreductase activity"/>
    <property type="evidence" value="ECO:0007669"/>
    <property type="project" value="UniProtKB-KW"/>
</dbReference>
<dbReference type="PRINTS" id="PR00080">
    <property type="entry name" value="SDRFAMILY"/>
</dbReference>
<name>K6WC37_9ACTN</name>
<dbReference type="PANTHER" id="PTHR44196:SF1">
    <property type="entry name" value="DEHYDROGENASE_REDUCTASE SDR FAMILY MEMBER 7B"/>
    <property type="match status" value="1"/>
</dbReference>
<comment type="similarity">
    <text evidence="1 3">Belongs to the short-chain dehydrogenases/reductases (SDR) family.</text>
</comment>
<dbReference type="Pfam" id="PF00106">
    <property type="entry name" value="adh_short"/>
    <property type="match status" value="1"/>
</dbReference>
<reference evidence="5 6" key="1">
    <citation type="submission" date="2012-08" db="EMBL/GenBank/DDBJ databases">
        <title>Whole genome shotgun sequence of Gordonia rhizosphera NBRC 16068.</title>
        <authorList>
            <person name="Takarada H."/>
            <person name="Isaki S."/>
            <person name="Hosoyama A."/>
            <person name="Tsuchikane K."/>
            <person name="Katsumata H."/>
            <person name="Baba S."/>
            <person name="Ohji S."/>
            <person name="Yamazaki S."/>
            <person name="Fujita N."/>
        </authorList>
    </citation>
    <scope>NUCLEOTIDE SEQUENCE [LARGE SCALE GENOMIC DNA]</scope>
    <source>
        <strain evidence="5 6">NBRC 16068</strain>
    </source>
</reference>
<dbReference type="Proteomes" id="UP000008363">
    <property type="component" value="Unassembled WGS sequence"/>
</dbReference>
<dbReference type="InterPro" id="IPR002347">
    <property type="entry name" value="SDR_fam"/>
</dbReference>
<gene>
    <name evidence="5" type="ORF">GORHZ_070_00220</name>
</gene>
<keyword evidence="6" id="KW-1185">Reference proteome</keyword>
<evidence type="ECO:0000256" key="3">
    <source>
        <dbReference type="RuleBase" id="RU000363"/>
    </source>
</evidence>
<evidence type="ECO:0000313" key="5">
    <source>
        <dbReference type="EMBL" id="GAB89767.1"/>
    </source>
</evidence>
<evidence type="ECO:0000313" key="6">
    <source>
        <dbReference type="Proteomes" id="UP000008363"/>
    </source>
</evidence>
<dbReference type="PRINTS" id="PR00081">
    <property type="entry name" value="GDHRDH"/>
</dbReference>
<dbReference type="InterPro" id="IPR057326">
    <property type="entry name" value="KR_dom"/>
</dbReference>
<dbReference type="NCBIfam" id="NF004526">
    <property type="entry name" value="PRK05872.1"/>
    <property type="match status" value="1"/>
</dbReference>
<feature type="domain" description="Ketoreductase" evidence="4">
    <location>
        <begin position="19"/>
        <end position="193"/>
    </location>
</feature>
<evidence type="ECO:0000256" key="2">
    <source>
        <dbReference type="ARBA" id="ARBA00023002"/>
    </source>
</evidence>
<protein>
    <submittedName>
        <fullName evidence="5">Putative oxidoreductase</fullName>
    </submittedName>
</protein>
<accession>K6WC37</accession>
<dbReference type="STRING" id="1108045.GORHZ_070_00220"/>
<dbReference type="CDD" id="cd05233">
    <property type="entry name" value="SDR_c"/>
    <property type="match status" value="1"/>
</dbReference>
<dbReference type="SMART" id="SM00822">
    <property type="entry name" value="PKS_KR"/>
    <property type="match status" value="1"/>
</dbReference>
<dbReference type="PANTHER" id="PTHR44196">
    <property type="entry name" value="DEHYDROGENASE/REDUCTASE SDR FAMILY MEMBER 7B"/>
    <property type="match status" value="1"/>
</dbReference>
<dbReference type="EMBL" id="BAHC01000070">
    <property type="protein sequence ID" value="GAB89767.1"/>
    <property type="molecule type" value="Genomic_DNA"/>
</dbReference>
<evidence type="ECO:0000256" key="1">
    <source>
        <dbReference type="ARBA" id="ARBA00006484"/>
    </source>
</evidence>
<comment type="caution">
    <text evidence="5">The sequence shown here is derived from an EMBL/GenBank/DDBJ whole genome shotgun (WGS) entry which is preliminary data.</text>
</comment>
<dbReference type="eggNOG" id="COG0300">
    <property type="taxonomic scope" value="Bacteria"/>
</dbReference>
<proteinExistence type="inferred from homology"/>
<dbReference type="Gene3D" id="3.40.50.720">
    <property type="entry name" value="NAD(P)-binding Rossmann-like Domain"/>
    <property type="match status" value="1"/>
</dbReference>
<evidence type="ECO:0000259" key="4">
    <source>
        <dbReference type="SMART" id="SM00822"/>
    </source>
</evidence>
<dbReference type="SUPFAM" id="SSF51735">
    <property type="entry name" value="NAD(P)-binding Rossmann-fold domains"/>
    <property type="match status" value="1"/>
</dbReference>
<dbReference type="InterPro" id="IPR036291">
    <property type="entry name" value="NAD(P)-bd_dom_sf"/>
</dbReference>
<keyword evidence="2" id="KW-0560">Oxidoreductase</keyword>
<dbReference type="AlphaFoldDB" id="K6WC37"/>
<sequence>MVGGLKMKLRMSTKGLAGKVVLITGAAQGIGRGTAKALAARGAKLILIDVDAVALDTLRAELGDDVAVAAVADVTDFDAMAAATVEGIERFGGVDAVLANAGIAGYGSVQEIDPATFRKVIDINITGVFHTVRAALPSVIDRKGYILIVSSLAAYTAMPGNLPYHASKAGVEHFANTLRLELAPSGVDVGSAHMSWINTPLYQDAKDDLPSFNEALASMPGPLSKTTDTEVCIDALSVGSPNGVGASTCPVGWACCGGSSRS</sequence>